<dbReference type="RefSeq" id="WP_377483124.1">
    <property type="nucleotide sequence ID" value="NZ_JBHLTN010000021.1"/>
</dbReference>
<sequence length="636" mass="68473">MADLHLRYSQPADSAQPLRLRFGDEGGGIAPSAIDVALHGRITHGLDGHAGAATVAQAGAHGRITRGLQGHVGAAWASNVDRPERVRSAGICQSATPAAAPRAMGWHIARARQAGHGAHWQHARAGASGHSSAWRQSARRASTNAHHWQRALARALLDAARYQQARRHAAPAAARWQHAIGHGRPAGVHWQQTYSRASLAADHWQSARAGAAPLRHRFAQRAALRALLGIAHYQDARRPGDAITIVLPPGQPPCYDPAQPLHLRFVELAAPGLPLHLRFVCERAGGGPGPQPGGSIVVARRRSYIVLNSIEVRLAADGTLLPALDSGFSMRLDHRSWTWGFQLSLHAAALPLLTPGPDGLPVELEVTVNGQPFRMLAESRRRSVQFPRAVLEVSGTGRAALLDAPYASQQTFSQPAARTAQQLMLDVLTVNGVSMGWTLDWQLTDWPVPAGTWSHQGSWISAINDIAAAVGAYVQPHDTAQTLRILPRYPVRAWELASATPDITLPAGIATVEEVTWLHKPDYDAIYLQGEPGDKLYHRKRAGTPGTNPAPQAVHPLLVHADAAAQRAIAELSDTGRQIEQRLQLMVLPATGVIKPGTLLRYTDDGAVTRTGIVRATELRQAGPRIDQTLTVQAHE</sequence>
<proteinExistence type="predicted"/>
<reference evidence="1 2" key="1">
    <citation type="submission" date="2024-09" db="EMBL/GenBank/DDBJ databases">
        <authorList>
            <person name="Sun Q."/>
            <person name="Mori K."/>
        </authorList>
    </citation>
    <scope>NUCLEOTIDE SEQUENCE [LARGE SCALE GENOMIC DNA]</scope>
    <source>
        <strain evidence="1 2">NCAIM B.02336</strain>
    </source>
</reference>
<name>A0ABV6PTG9_9BURK</name>
<evidence type="ECO:0000313" key="1">
    <source>
        <dbReference type="EMBL" id="MFC0593152.1"/>
    </source>
</evidence>
<evidence type="ECO:0000313" key="2">
    <source>
        <dbReference type="Proteomes" id="UP001589834"/>
    </source>
</evidence>
<dbReference type="Proteomes" id="UP001589834">
    <property type="component" value="Unassembled WGS sequence"/>
</dbReference>
<keyword evidence="2" id="KW-1185">Reference proteome</keyword>
<gene>
    <name evidence="1" type="ORF">ACFFGG_11335</name>
</gene>
<dbReference type="EMBL" id="JBHLTN010000021">
    <property type="protein sequence ID" value="MFC0593152.1"/>
    <property type="molecule type" value="Genomic_DNA"/>
</dbReference>
<protein>
    <submittedName>
        <fullName evidence="1">Uncharacterized protein</fullName>
    </submittedName>
</protein>
<comment type="caution">
    <text evidence="1">The sequence shown here is derived from an EMBL/GenBank/DDBJ whole genome shotgun (WGS) entry which is preliminary data.</text>
</comment>
<organism evidence="1 2">
    <name type="scientific">Ottowia pentelensis</name>
    <dbReference type="NCBI Taxonomy" id="511108"/>
    <lineage>
        <taxon>Bacteria</taxon>
        <taxon>Pseudomonadati</taxon>
        <taxon>Pseudomonadota</taxon>
        <taxon>Betaproteobacteria</taxon>
        <taxon>Burkholderiales</taxon>
        <taxon>Comamonadaceae</taxon>
        <taxon>Ottowia</taxon>
    </lineage>
</organism>
<accession>A0ABV6PTG9</accession>